<name>A0A916TIA1_9HYPH</name>
<reference evidence="1" key="2">
    <citation type="submission" date="2020-09" db="EMBL/GenBank/DDBJ databases">
        <authorList>
            <person name="Sun Q."/>
            <person name="Zhou Y."/>
        </authorList>
    </citation>
    <scope>NUCLEOTIDE SEQUENCE</scope>
    <source>
        <strain evidence="1">CGMCC 1.12426</strain>
    </source>
</reference>
<dbReference type="RefSeq" id="WP_150495579.1">
    <property type="nucleotide sequence ID" value="NZ_BMFA01000004.1"/>
</dbReference>
<dbReference type="EMBL" id="BMFA01000004">
    <property type="protein sequence ID" value="GGB45604.1"/>
    <property type="molecule type" value="Genomic_DNA"/>
</dbReference>
<gene>
    <name evidence="1" type="ORF">GCM10011316_17090</name>
</gene>
<accession>A0A916TIA1</accession>
<protein>
    <submittedName>
        <fullName evidence="1">Uncharacterized protein</fullName>
    </submittedName>
</protein>
<keyword evidence="2" id="KW-1185">Reference proteome</keyword>
<evidence type="ECO:0000313" key="2">
    <source>
        <dbReference type="Proteomes" id="UP000605148"/>
    </source>
</evidence>
<organism evidence="1 2">
    <name type="scientific">Roseibium aquae</name>
    <dbReference type="NCBI Taxonomy" id="1323746"/>
    <lineage>
        <taxon>Bacteria</taxon>
        <taxon>Pseudomonadati</taxon>
        <taxon>Pseudomonadota</taxon>
        <taxon>Alphaproteobacteria</taxon>
        <taxon>Hyphomicrobiales</taxon>
        <taxon>Stappiaceae</taxon>
        <taxon>Roseibium</taxon>
    </lineage>
</organism>
<dbReference type="Proteomes" id="UP000605148">
    <property type="component" value="Unassembled WGS sequence"/>
</dbReference>
<dbReference type="AlphaFoldDB" id="A0A916TIA1"/>
<sequence length="85" mass="9497">MKSCTYLQSALYIAPDDVRTCCQRFFVDGQLKGDVSLNISPDQGELSFESLVEAKKDLVRQINAGTDTRCDGCPHLKEADWEPID</sequence>
<proteinExistence type="predicted"/>
<evidence type="ECO:0000313" key="1">
    <source>
        <dbReference type="EMBL" id="GGB45604.1"/>
    </source>
</evidence>
<reference evidence="1" key="1">
    <citation type="journal article" date="2014" name="Int. J. Syst. Evol. Microbiol.">
        <title>Complete genome sequence of Corynebacterium casei LMG S-19264T (=DSM 44701T), isolated from a smear-ripened cheese.</title>
        <authorList>
            <consortium name="US DOE Joint Genome Institute (JGI-PGF)"/>
            <person name="Walter F."/>
            <person name="Albersmeier A."/>
            <person name="Kalinowski J."/>
            <person name="Ruckert C."/>
        </authorList>
    </citation>
    <scope>NUCLEOTIDE SEQUENCE</scope>
    <source>
        <strain evidence="1">CGMCC 1.12426</strain>
    </source>
</reference>
<comment type="caution">
    <text evidence="1">The sequence shown here is derived from an EMBL/GenBank/DDBJ whole genome shotgun (WGS) entry which is preliminary data.</text>
</comment>